<gene>
    <name evidence="1" type="ORF">PRZ01_06865</name>
</gene>
<proteinExistence type="predicted"/>
<dbReference type="NCBIfam" id="TIGR04353">
    <property type="entry name" value="PqqD_rel_X"/>
    <property type="match status" value="1"/>
</dbReference>
<dbReference type="EMBL" id="JAQQXS010000005">
    <property type="protein sequence ID" value="MDC8784908.1"/>
    <property type="molecule type" value="Genomic_DNA"/>
</dbReference>
<evidence type="ECO:0000313" key="1">
    <source>
        <dbReference type="EMBL" id="MDC8784908.1"/>
    </source>
</evidence>
<organism evidence="1 2">
    <name type="scientific">Roseateles koreensis</name>
    <dbReference type="NCBI Taxonomy" id="2987526"/>
    <lineage>
        <taxon>Bacteria</taxon>
        <taxon>Pseudomonadati</taxon>
        <taxon>Pseudomonadota</taxon>
        <taxon>Betaproteobacteria</taxon>
        <taxon>Burkholderiales</taxon>
        <taxon>Sphaerotilaceae</taxon>
        <taxon>Roseateles</taxon>
    </lineage>
</organism>
<dbReference type="Proteomes" id="UP001219862">
    <property type="component" value="Unassembled WGS sequence"/>
</dbReference>
<sequence length="94" mass="10517">MPPCWRAAFADALTLRWLDEDLLVFNALSGDTHLLTASGSALLQGLLESPARAWKTPELARHLLSEEPSDTLLDQMQRSLNYLWQLGLIERVAS</sequence>
<comment type="caution">
    <text evidence="1">The sequence shown here is derived from an EMBL/GenBank/DDBJ whole genome shotgun (WGS) entry which is preliminary data.</text>
</comment>
<reference evidence="1 2" key="1">
    <citation type="submission" date="2022-10" db="EMBL/GenBank/DDBJ databases">
        <title>paucibacter sp. hw8 Genome sequencing.</title>
        <authorList>
            <person name="Park S."/>
        </authorList>
    </citation>
    <scope>NUCLEOTIDE SEQUENCE [LARGE SCALE GENOMIC DNA]</scope>
    <source>
        <strain evidence="2">hw8</strain>
    </source>
</reference>
<evidence type="ECO:0000313" key="2">
    <source>
        <dbReference type="Proteomes" id="UP001219862"/>
    </source>
</evidence>
<dbReference type="InterPro" id="IPR027599">
    <property type="entry name" value="PqqD-rel_X"/>
</dbReference>
<name>A0ABT5KPQ5_9BURK</name>
<accession>A0ABT5KPQ5</accession>
<protein>
    <submittedName>
        <fullName evidence="1">HPr-rel-A system PqqD family peptide chaperone</fullName>
    </submittedName>
</protein>
<keyword evidence="2" id="KW-1185">Reference proteome</keyword>